<dbReference type="InterPro" id="IPR046357">
    <property type="entry name" value="PPIase_dom_sf"/>
</dbReference>
<dbReference type="InterPro" id="IPR050245">
    <property type="entry name" value="PrsA_foldase"/>
</dbReference>
<keyword evidence="1 5" id="KW-0413">Isomerase</keyword>
<keyword evidence="3" id="KW-0812">Transmembrane</keyword>
<feature type="compositionally biased region" description="Basic and acidic residues" evidence="2">
    <location>
        <begin position="22"/>
        <end position="36"/>
    </location>
</feature>
<evidence type="ECO:0000259" key="4">
    <source>
        <dbReference type="PROSITE" id="PS50198"/>
    </source>
</evidence>
<evidence type="ECO:0000313" key="6">
    <source>
        <dbReference type="Proteomes" id="UP001477947"/>
    </source>
</evidence>
<evidence type="ECO:0000313" key="5">
    <source>
        <dbReference type="EMBL" id="XAM41016.1"/>
    </source>
</evidence>
<dbReference type="PANTHER" id="PTHR47245">
    <property type="entry name" value="PEPTIDYLPROLYL ISOMERASE"/>
    <property type="match status" value="1"/>
</dbReference>
<reference evidence="5 6" key="1">
    <citation type="submission" date="2024-04" db="EMBL/GenBank/DDBJ databases">
        <title>Isolation and characterization of novel acetogenic strains of the genera Terrisporobacter and Acetoanaerobium.</title>
        <authorList>
            <person name="Boeer T."/>
            <person name="Schueler M.A."/>
            <person name="Lueschen A."/>
            <person name="Eysell L."/>
            <person name="Droege J."/>
            <person name="Heinemann M."/>
            <person name="Engelhardt L."/>
            <person name="Basen M."/>
            <person name="Daniel R."/>
        </authorList>
    </citation>
    <scope>NUCLEOTIDE SEQUENCE [LARGE SCALE GENOMIC DNA]</scope>
    <source>
        <strain evidence="5 6">ELB</strain>
    </source>
</reference>
<feature type="compositionally biased region" description="Acidic residues" evidence="2">
    <location>
        <begin position="12"/>
        <end position="21"/>
    </location>
</feature>
<feature type="compositionally biased region" description="Basic and acidic residues" evidence="2">
    <location>
        <begin position="1"/>
        <end position="11"/>
    </location>
</feature>
<evidence type="ECO:0000256" key="2">
    <source>
        <dbReference type="SAM" id="MobiDB-lite"/>
    </source>
</evidence>
<dbReference type="SUPFAM" id="SSF54534">
    <property type="entry name" value="FKBP-like"/>
    <property type="match status" value="1"/>
</dbReference>
<keyword evidence="6" id="KW-1185">Reference proteome</keyword>
<dbReference type="PROSITE" id="PS50198">
    <property type="entry name" value="PPIC_PPIASE_2"/>
    <property type="match status" value="1"/>
</dbReference>
<dbReference type="Gene3D" id="3.10.50.40">
    <property type="match status" value="1"/>
</dbReference>
<feature type="transmembrane region" description="Helical" evidence="3">
    <location>
        <begin position="50"/>
        <end position="70"/>
    </location>
</feature>
<organism evidence="5 6">
    <name type="scientific">Terrisporobacter petrolearius</name>
    <dbReference type="NCBI Taxonomy" id="1460447"/>
    <lineage>
        <taxon>Bacteria</taxon>
        <taxon>Bacillati</taxon>
        <taxon>Bacillota</taxon>
        <taxon>Clostridia</taxon>
        <taxon>Peptostreptococcales</taxon>
        <taxon>Peptostreptococcaceae</taxon>
        <taxon>Terrisporobacter</taxon>
    </lineage>
</organism>
<keyword evidence="1" id="KW-0697">Rotamase</keyword>
<keyword evidence="3" id="KW-1133">Transmembrane helix</keyword>
<protein>
    <submittedName>
        <fullName evidence="5">Foldase protein PrsA</fullName>
        <ecNumber evidence="5">5.2.1.8</ecNumber>
    </submittedName>
</protein>
<proteinExistence type="predicted"/>
<keyword evidence="3" id="KW-0472">Membrane</keyword>
<evidence type="ECO:0000256" key="1">
    <source>
        <dbReference type="PROSITE-ProRule" id="PRU00278"/>
    </source>
</evidence>
<sequence length="371" mass="42195">MSQDKPNKESEIIDILETTDETVDHSHKENSEEKQSKLKKYIGGKRRGKAILIILFVAIIGMGAGFYVGIDMGRTLPATHKSYNKSQVLATVGDVKITGADFAKRMEPYFYYQGLKKLSNEEIESQEASTINYMTNLEALYKAGTEAKVTVTDDEVNSNYSKNMSSIESSFNLTEDAYLSKFNLTKDYMKESLKKEMIATTYLQKNSKVSEKEAKNYYSNNKKDFFQIRASHILISNYDENGKELSDDKKKANKELAEKLLKRALKGENFDDLALEYSNDSYNSSKGGDLGYFSKGKMDDNFEEAAFSLKTNEIYPKVVETNYGYHIIKKTGEKYSDFDDVKESLIETLSNDKQSTLLEDALEKYDVKVNM</sequence>
<dbReference type="InterPro" id="IPR000297">
    <property type="entry name" value="PPIase_PpiC"/>
</dbReference>
<evidence type="ECO:0000256" key="3">
    <source>
        <dbReference type="SAM" id="Phobius"/>
    </source>
</evidence>
<dbReference type="Proteomes" id="UP001477947">
    <property type="component" value="Chromosome"/>
</dbReference>
<name>A0ABZ3FE76_9FIRM</name>
<accession>A0ABZ3FE76</accession>
<dbReference type="GO" id="GO:0003755">
    <property type="term" value="F:peptidyl-prolyl cis-trans isomerase activity"/>
    <property type="evidence" value="ECO:0007669"/>
    <property type="project" value="UniProtKB-EC"/>
</dbReference>
<dbReference type="EMBL" id="CP154622">
    <property type="protein sequence ID" value="XAM41016.1"/>
    <property type="molecule type" value="Genomic_DNA"/>
</dbReference>
<feature type="domain" description="PpiC" evidence="4">
    <location>
        <begin position="227"/>
        <end position="332"/>
    </location>
</feature>
<dbReference type="Pfam" id="PF13616">
    <property type="entry name" value="Rotamase_3"/>
    <property type="match status" value="1"/>
</dbReference>
<feature type="region of interest" description="Disordered" evidence="2">
    <location>
        <begin position="1"/>
        <end position="37"/>
    </location>
</feature>
<dbReference type="RefSeq" id="WP_276630821.1">
    <property type="nucleotide sequence ID" value="NZ_CP154622.1"/>
</dbReference>
<gene>
    <name evidence="5" type="primary">prsA_2</name>
    <name evidence="5" type="ORF">TPELB_13270</name>
</gene>
<dbReference type="EC" id="5.2.1.8" evidence="5"/>
<dbReference type="SUPFAM" id="SSF109998">
    <property type="entry name" value="Triger factor/SurA peptide-binding domain-like"/>
    <property type="match status" value="1"/>
</dbReference>
<dbReference type="InterPro" id="IPR027304">
    <property type="entry name" value="Trigger_fact/SurA_dom_sf"/>
</dbReference>
<dbReference type="PANTHER" id="PTHR47245:SF2">
    <property type="entry name" value="PEPTIDYL-PROLYL CIS-TRANS ISOMERASE HP_0175-RELATED"/>
    <property type="match status" value="1"/>
</dbReference>